<dbReference type="Gene3D" id="3.10.129.10">
    <property type="entry name" value="Hotdog Thioesterase"/>
    <property type="match status" value="1"/>
</dbReference>
<name>A0A6N1X7Q0_9BURK</name>
<dbReference type="PANTHER" id="PTHR21660:SF1">
    <property type="entry name" value="ACYL-COENZYME A THIOESTERASE 13"/>
    <property type="match status" value="1"/>
</dbReference>
<feature type="domain" description="Thioesterase" evidence="3">
    <location>
        <begin position="59"/>
        <end position="125"/>
    </location>
</feature>
<evidence type="ECO:0000313" key="4">
    <source>
        <dbReference type="EMBL" id="QKV55419.1"/>
    </source>
</evidence>
<reference evidence="4 5" key="1">
    <citation type="submission" date="2020-06" db="EMBL/GenBank/DDBJ databases">
        <title>Acidovorax antarctica sp. nov., isolated from Corinth ice sheet soil, Antarctic Fields Peninsula.</title>
        <authorList>
            <person name="Xu Q."/>
            <person name="Peng F."/>
        </authorList>
    </citation>
    <scope>NUCLEOTIDE SEQUENCE [LARGE SCALE GENOMIC DNA]</scope>
    <source>
        <strain evidence="4 5">16-35-5</strain>
        <plasmid evidence="4 5">unnamed1</plasmid>
    </source>
</reference>
<evidence type="ECO:0000256" key="2">
    <source>
        <dbReference type="ARBA" id="ARBA00022801"/>
    </source>
</evidence>
<sequence length="149" mass="15986">MPSAPTPDSRELPPGFLPSPALSPFMALWGQVYLRIDSPQSRVLGLWVQEQHLNHQEAMHGGMVASLADNAMGSLSAHASGGPIATVHLSVDYLARVPQGRWLEVHSRLDKLGGKMLFTSCEGRIDAELVFKASAVFAPIRRAAPAPAP</sequence>
<gene>
    <name evidence="4" type="ORF">HUK68_21095</name>
</gene>
<geneLocation type="plasmid" evidence="4 5">
    <name>unnamed1</name>
</geneLocation>
<keyword evidence="5" id="KW-1185">Reference proteome</keyword>
<dbReference type="KEGG" id="aant:HUK68_21095"/>
<accession>A0A6N1X7Q0</accession>
<dbReference type="Pfam" id="PF03061">
    <property type="entry name" value="4HBT"/>
    <property type="match status" value="1"/>
</dbReference>
<organism evidence="4 5">
    <name type="scientific">Comamonas antarctica</name>
    <dbReference type="NCBI Taxonomy" id="2743470"/>
    <lineage>
        <taxon>Bacteria</taxon>
        <taxon>Pseudomonadati</taxon>
        <taxon>Pseudomonadota</taxon>
        <taxon>Betaproteobacteria</taxon>
        <taxon>Burkholderiales</taxon>
        <taxon>Comamonadaceae</taxon>
        <taxon>Comamonas</taxon>
    </lineage>
</organism>
<keyword evidence="4" id="KW-0614">Plasmid</keyword>
<evidence type="ECO:0000259" key="3">
    <source>
        <dbReference type="Pfam" id="PF03061"/>
    </source>
</evidence>
<proteinExistence type="inferred from homology"/>
<dbReference type="PANTHER" id="PTHR21660">
    <property type="entry name" value="THIOESTERASE SUPERFAMILY MEMBER-RELATED"/>
    <property type="match status" value="1"/>
</dbReference>
<dbReference type="GO" id="GO:0047617">
    <property type="term" value="F:fatty acyl-CoA hydrolase activity"/>
    <property type="evidence" value="ECO:0007669"/>
    <property type="project" value="InterPro"/>
</dbReference>
<dbReference type="EMBL" id="CP054841">
    <property type="protein sequence ID" value="QKV55419.1"/>
    <property type="molecule type" value="Genomic_DNA"/>
</dbReference>
<dbReference type="InterPro" id="IPR029069">
    <property type="entry name" value="HotDog_dom_sf"/>
</dbReference>
<dbReference type="InterPro" id="IPR006683">
    <property type="entry name" value="Thioestr_dom"/>
</dbReference>
<evidence type="ECO:0000313" key="5">
    <source>
        <dbReference type="Proteomes" id="UP000509579"/>
    </source>
</evidence>
<dbReference type="Proteomes" id="UP000509579">
    <property type="component" value="Plasmid unnamed1"/>
</dbReference>
<dbReference type="CDD" id="cd03443">
    <property type="entry name" value="PaaI_thioesterase"/>
    <property type="match status" value="1"/>
</dbReference>
<dbReference type="RefSeq" id="WP_175506208.1">
    <property type="nucleotide sequence ID" value="NZ_CAURQT010000025.1"/>
</dbReference>
<keyword evidence="2" id="KW-0378">Hydrolase</keyword>
<dbReference type="AlphaFoldDB" id="A0A6N1X7Q0"/>
<dbReference type="InterPro" id="IPR039298">
    <property type="entry name" value="ACOT13"/>
</dbReference>
<protein>
    <submittedName>
        <fullName evidence="4">PaaI family thioesterase</fullName>
    </submittedName>
</protein>
<dbReference type="SUPFAM" id="SSF54637">
    <property type="entry name" value="Thioesterase/thiol ester dehydrase-isomerase"/>
    <property type="match status" value="1"/>
</dbReference>
<evidence type="ECO:0000256" key="1">
    <source>
        <dbReference type="ARBA" id="ARBA00008324"/>
    </source>
</evidence>
<comment type="similarity">
    <text evidence="1">Belongs to the thioesterase PaaI family.</text>
</comment>